<accession>A0ABQ9FXN4</accession>
<feature type="transmembrane region" description="Helical" evidence="8">
    <location>
        <begin position="266"/>
        <end position="295"/>
    </location>
</feature>
<dbReference type="InterPro" id="IPR052836">
    <property type="entry name" value="PRRT_domain-containing"/>
</dbReference>
<keyword evidence="5 8" id="KW-1133">Transmembrane helix</keyword>
<dbReference type="EMBL" id="JARBDR010000141">
    <property type="protein sequence ID" value="KAJ8320473.1"/>
    <property type="molecule type" value="Genomic_DNA"/>
</dbReference>
<keyword evidence="6 8" id="KW-0472">Membrane</keyword>
<evidence type="ECO:0000256" key="8">
    <source>
        <dbReference type="SAM" id="Phobius"/>
    </source>
</evidence>
<evidence type="ECO:0000256" key="5">
    <source>
        <dbReference type="ARBA" id="ARBA00022989"/>
    </source>
</evidence>
<feature type="transmembrane region" description="Helical" evidence="8">
    <location>
        <begin position="157"/>
        <end position="177"/>
    </location>
</feature>
<feature type="compositionally biased region" description="Low complexity" evidence="7">
    <location>
        <begin position="1"/>
        <end position="18"/>
    </location>
</feature>
<comment type="subcellular location">
    <subcellularLocation>
        <location evidence="1">Membrane</location>
        <topology evidence="1">Multi-pass membrane protein</topology>
    </subcellularLocation>
</comment>
<protein>
    <recommendedName>
        <fullName evidence="9">Proline-rich transmembrane protein 3/4 domain-containing protein</fullName>
    </recommendedName>
</protein>
<proteinExistence type="predicted"/>
<feature type="domain" description="Proline-rich transmembrane protein 3/4" evidence="9">
    <location>
        <begin position="54"/>
        <end position="333"/>
    </location>
</feature>
<feature type="transmembrane region" description="Helical" evidence="8">
    <location>
        <begin position="218"/>
        <end position="245"/>
    </location>
</feature>
<feature type="transmembrane region" description="Helical" evidence="8">
    <location>
        <begin position="81"/>
        <end position="104"/>
    </location>
</feature>
<sequence length="381" mass="42746">MTAFSTSPETEPTAESEPVTQEIMSTTEPEVEPEIEPFPEQESEPEVETTFQEPEPEVEGWPEPGPEWNKAFQEWGTAWPVHVYLISSAYLVLAILALIYIIILCRSMKDRMKNRLTLSLLVMIFLFNFTRGLGLLLDPYSTSGLMTVVGARLLWSFGLPGLTASFSLVMLVLLDTTRMTIGPPRFQKLSTIIIITVLHLVVVYTSDLVVFIKDEAKAMLVLCQALFISYGLLLTTGYCYVGVKIHENCKARRKISDNQTDSIKRLTILCFVAAVTALVICVTHIYSAVSVFGVYSNVLYIDPWSWWSLQTLMRVEELVSSIIVIIIASGSVHDKFKHKLQTLRQCCRLRGTNTKVTPILVVPQSTTQISTIEIINTVEKS</sequence>
<feature type="transmembrane region" description="Helical" evidence="8">
    <location>
        <begin position="189"/>
        <end position="212"/>
    </location>
</feature>
<name>A0ABQ9FXN4_TEGGR</name>
<gene>
    <name evidence="10" type="ORF">KUTeg_002060</name>
</gene>
<dbReference type="InterPro" id="IPR059081">
    <property type="entry name" value="PRRT3-4"/>
</dbReference>
<evidence type="ECO:0000256" key="4">
    <source>
        <dbReference type="ARBA" id="ARBA00022729"/>
    </source>
</evidence>
<feature type="region of interest" description="Disordered" evidence="7">
    <location>
        <begin position="1"/>
        <end position="65"/>
    </location>
</feature>
<evidence type="ECO:0000259" key="9">
    <source>
        <dbReference type="Pfam" id="PF25987"/>
    </source>
</evidence>
<keyword evidence="3 8" id="KW-0812">Transmembrane</keyword>
<keyword evidence="4" id="KW-0732">Signal</keyword>
<evidence type="ECO:0000256" key="6">
    <source>
        <dbReference type="ARBA" id="ARBA00023136"/>
    </source>
</evidence>
<dbReference type="PANTHER" id="PTHR35578:SF7">
    <property type="entry name" value="G-PROTEIN COUPLED RECEPTORS FAMILY 1 PROFILE DOMAIN-CONTAINING PROTEIN"/>
    <property type="match status" value="1"/>
</dbReference>
<dbReference type="Proteomes" id="UP001217089">
    <property type="component" value="Unassembled WGS sequence"/>
</dbReference>
<evidence type="ECO:0000313" key="10">
    <source>
        <dbReference type="EMBL" id="KAJ8320473.1"/>
    </source>
</evidence>
<keyword evidence="11" id="KW-1185">Reference proteome</keyword>
<evidence type="ECO:0000256" key="1">
    <source>
        <dbReference type="ARBA" id="ARBA00004141"/>
    </source>
</evidence>
<feature type="transmembrane region" description="Helical" evidence="8">
    <location>
        <begin position="315"/>
        <end position="332"/>
    </location>
</feature>
<evidence type="ECO:0000313" key="11">
    <source>
        <dbReference type="Proteomes" id="UP001217089"/>
    </source>
</evidence>
<dbReference type="Pfam" id="PF25987">
    <property type="entry name" value="PRRT3"/>
    <property type="match status" value="1"/>
</dbReference>
<keyword evidence="2" id="KW-0597">Phosphoprotein</keyword>
<dbReference type="PANTHER" id="PTHR35578">
    <property type="entry name" value="PROLINE-RICH TRANSMEMBRANE PROTEIN 4-RELATED"/>
    <property type="match status" value="1"/>
</dbReference>
<reference evidence="10 11" key="1">
    <citation type="submission" date="2022-12" db="EMBL/GenBank/DDBJ databases">
        <title>Chromosome-level genome of Tegillarca granosa.</title>
        <authorList>
            <person name="Kim J."/>
        </authorList>
    </citation>
    <scope>NUCLEOTIDE SEQUENCE [LARGE SCALE GENOMIC DNA]</scope>
    <source>
        <strain evidence="10">Teg-2019</strain>
        <tissue evidence="10">Adductor muscle</tissue>
    </source>
</reference>
<evidence type="ECO:0000256" key="3">
    <source>
        <dbReference type="ARBA" id="ARBA00022692"/>
    </source>
</evidence>
<feature type="transmembrane region" description="Helical" evidence="8">
    <location>
        <begin position="116"/>
        <end position="137"/>
    </location>
</feature>
<organism evidence="10 11">
    <name type="scientific">Tegillarca granosa</name>
    <name type="common">Malaysian cockle</name>
    <name type="synonym">Anadara granosa</name>
    <dbReference type="NCBI Taxonomy" id="220873"/>
    <lineage>
        <taxon>Eukaryota</taxon>
        <taxon>Metazoa</taxon>
        <taxon>Spiralia</taxon>
        <taxon>Lophotrochozoa</taxon>
        <taxon>Mollusca</taxon>
        <taxon>Bivalvia</taxon>
        <taxon>Autobranchia</taxon>
        <taxon>Pteriomorphia</taxon>
        <taxon>Arcoida</taxon>
        <taxon>Arcoidea</taxon>
        <taxon>Arcidae</taxon>
        <taxon>Tegillarca</taxon>
    </lineage>
</organism>
<feature type="compositionally biased region" description="Acidic residues" evidence="7">
    <location>
        <begin position="29"/>
        <end position="47"/>
    </location>
</feature>
<evidence type="ECO:0000256" key="2">
    <source>
        <dbReference type="ARBA" id="ARBA00022553"/>
    </source>
</evidence>
<comment type="caution">
    <text evidence="10">The sequence shown here is derived from an EMBL/GenBank/DDBJ whole genome shotgun (WGS) entry which is preliminary data.</text>
</comment>
<evidence type="ECO:0000256" key="7">
    <source>
        <dbReference type="SAM" id="MobiDB-lite"/>
    </source>
</evidence>